<evidence type="ECO:0000259" key="6">
    <source>
        <dbReference type="Pfam" id="PF08480"/>
    </source>
</evidence>
<sequence>MNKTTQFLLLSILCACSAFGLTFYNFDDAGGSHLWSDTGNWEEGVISDISTGAIINTDFQASGKYCFVNNGTRAECATLWVGSNTANTLFKINGGVLETLPTGTVRIGVFADSHNSILEIAGGEAVVGSVLLPHNSAAQGCRLKLTSGTFYTRVVNISGDAAVEFKDGVLVLDGDARELVNDHIANGVYYTTYSSGYSWSVDYGLTVSGKTAVMVKHDDIPYADAGDDSQSWYVGQRVMLDGSGSFAGGGIASYQWSQLEGPVQVNILDSDAALASFDSNHKGHYRFSLHVEDELGNVDSDVIDVHIEEKVKDGIYIKFRMIQGEDQYGVSWQTKMERVLELDHVTGIKQTIYWNALEPEEGQYNWEYFDYPLELARQKGKMVSLMVKVCSVTPDWVMDKCQKFGWTHPVTGNEVSPVPWDPVYVAEMTKMVKAVAARYNGHPNLHYVSINGPSSLWGVETNFPGTMVESQAQILGYTYDKYINGWKYSIDLFLQEYPDTPVSLALHSETGGSGTAAEQLAVAQTIRDYALQRNAELKGGDNKMVLALYGLNHDARKMPGPFDGRENMTDYVALVWDVKDQCYFGLESDGIRRFQEDTPEKFLQILKNGLSYSANWMEMYYQDVWVWQTDTRYEPYIPPFKWAYGRYPYITAAGPVKNLTSGKEYDLIQHGICDSSSGDLLTVENGVYNEFIDFEGKNIHLSSGGAVINANGYGPAVIFESGENSNCSLRGFILTEGTEGVICSGGSSPVIENCTIVSNQGLGISSADSNPLIDSCIIWDNDQGSFSGGSPVYSCIEGNPLSSNGNISLDPCFADPENGNYQLKSQAGRWLPEQKKWFNDPVASPCIDGGSAMLGYSSELWPHGGRVNMGAFGGSAMASLSNDNTGIAADFNADGCVDYLDLDFIVSRWLSREFLLKADINRDGRVDLYDFSQLPEEW</sequence>
<evidence type="ECO:0000256" key="2">
    <source>
        <dbReference type="ARBA" id="ARBA00022801"/>
    </source>
</evidence>
<evidence type="ECO:0000256" key="1">
    <source>
        <dbReference type="ARBA" id="ARBA00016512"/>
    </source>
</evidence>
<dbReference type="SUPFAM" id="SSF49299">
    <property type="entry name" value="PKD domain"/>
    <property type="match status" value="1"/>
</dbReference>
<dbReference type="InterPro" id="IPR035986">
    <property type="entry name" value="PKD_dom_sf"/>
</dbReference>
<dbReference type="InterPro" id="IPR018247">
    <property type="entry name" value="EF_Hand_1_Ca_BS"/>
</dbReference>
<name>A0A1Q2MDE7_9BACT</name>
<protein>
    <recommendedName>
        <fullName evidence="1">Probable pectate lyase C</fullName>
    </recommendedName>
</protein>
<dbReference type="RefSeq" id="WP_146682952.1">
    <property type="nucleotide sequence ID" value="NZ_CP019646.1"/>
</dbReference>
<evidence type="ECO:0000313" key="7">
    <source>
        <dbReference type="EMBL" id="AQQ70711.1"/>
    </source>
</evidence>
<dbReference type="InterPro" id="IPR017853">
    <property type="entry name" value="GH"/>
</dbReference>
<dbReference type="SUPFAM" id="SSF51126">
    <property type="entry name" value="Pectin lyase-like"/>
    <property type="match status" value="1"/>
</dbReference>
<evidence type="ECO:0000259" key="5">
    <source>
        <dbReference type="Pfam" id="PF02449"/>
    </source>
</evidence>
<dbReference type="PROSITE" id="PS51257">
    <property type="entry name" value="PROKAR_LIPOPROTEIN"/>
    <property type="match status" value="1"/>
</dbReference>
<dbReference type="PANTHER" id="PTHR46182:SF2">
    <property type="entry name" value="FI19480P1"/>
    <property type="match status" value="1"/>
</dbReference>
<dbReference type="SUPFAM" id="SSF63446">
    <property type="entry name" value="Type I dockerin domain"/>
    <property type="match status" value="1"/>
</dbReference>
<dbReference type="InterPro" id="IPR013783">
    <property type="entry name" value="Ig-like_fold"/>
</dbReference>
<keyword evidence="8" id="KW-1185">Reference proteome</keyword>
<gene>
    <name evidence="7" type="ORF">SMSP2_01071</name>
</gene>
<feature type="domain" description="Glycoside hydrolase family 42 N-terminal" evidence="5">
    <location>
        <begin position="350"/>
        <end position="451"/>
    </location>
</feature>
<dbReference type="Pfam" id="PF00404">
    <property type="entry name" value="Dockerin_1"/>
    <property type="match status" value="1"/>
</dbReference>
<dbReference type="Pfam" id="PF22352">
    <property type="entry name" value="K319L-like_PKD"/>
    <property type="match status" value="1"/>
</dbReference>
<dbReference type="STRING" id="1851148.SMSP2_01071"/>
<dbReference type="InterPro" id="IPR012334">
    <property type="entry name" value="Pectin_lyas_fold"/>
</dbReference>
<dbReference type="InterPro" id="IPR036439">
    <property type="entry name" value="Dockerin_dom_sf"/>
</dbReference>
<keyword evidence="4" id="KW-0732">Signal</keyword>
<dbReference type="SUPFAM" id="SSF51445">
    <property type="entry name" value="(Trans)glycosidases"/>
    <property type="match status" value="1"/>
</dbReference>
<dbReference type="InterPro" id="IPR013529">
    <property type="entry name" value="Glyco_hydro_42_N"/>
</dbReference>
<dbReference type="GO" id="GO:0000272">
    <property type="term" value="P:polysaccharide catabolic process"/>
    <property type="evidence" value="ECO:0007669"/>
    <property type="project" value="InterPro"/>
</dbReference>
<dbReference type="Pfam" id="PF08480">
    <property type="entry name" value="Disaggr_assoc"/>
    <property type="match status" value="1"/>
</dbReference>
<dbReference type="GO" id="GO:0031410">
    <property type="term" value="C:cytoplasmic vesicle"/>
    <property type="evidence" value="ECO:0007669"/>
    <property type="project" value="TreeGrafter"/>
</dbReference>
<organism evidence="7 8">
    <name type="scientific">Limihaloglobus sulfuriphilus</name>
    <dbReference type="NCBI Taxonomy" id="1851148"/>
    <lineage>
        <taxon>Bacteria</taxon>
        <taxon>Pseudomonadati</taxon>
        <taxon>Planctomycetota</taxon>
        <taxon>Phycisphaerae</taxon>
        <taxon>Sedimentisphaerales</taxon>
        <taxon>Sedimentisphaeraceae</taxon>
        <taxon>Limihaloglobus</taxon>
    </lineage>
</organism>
<evidence type="ECO:0000256" key="3">
    <source>
        <dbReference type="ARBA" id="ARBA00023295"/>
    </source>
</evidence>
<reference evidence="8" key="1">
    <citation type="submission" date="2017-02" db="EMBL/GenBank/DDBJ databases">
        <title>Comparative genomics and description of representatives of a novel lineage of planctomycetes thriving in anoxic sediments.</title>
        <authorList>
            <person name="Spring S."/>
            <person name="Bunk B."/>
            <person name="Sproer C."/>
        </authorList>
    </citation>
    <scope>NUCLEOTIDE SEQUENCE [LARGE SCALE GENOMIC DNA]</scope>
    <source>
        <strain evidence="8">SM-Chi-D1</strain>
    </source>
</reference>
<feature type="domain" description="Disaggregatase-related" evidence="6">
    <location>
        <begin position="750"/>
        <end position="850"/>
    </location>
</feature>
<dbReference type="GO" id="GO:0009341">
    <property type="term" value="C:beta-galactosidase complex"/>
    <property type="evidence" value="ECO:0007669"/>
    <property type="project" value="InterPro"/>
</dbReference>
<keyword evidence="3" id="KW-0326">Glycosidase</keyword>
<dbReference type="EMBL" id="CP019646">
    <property type="protein sequence ID" value="AQQ70711.1"/>
    <property type="molecule type" value="Genomic_DNA"/>
</dbReference>
<dbReference type="InterPro" id="IPR013687">
    <property type="entry name" value="Disaggr-rel"/>
</dbReference>
<keyword evidence="2" id="KW-0378">Hydrolase</keyword>
<dbReference type="GO" id="GO:0016020">
    <property type="term" value="C:membrane"/>
    <property type="evidence" value="ECO:0007669"/>
    <property type="project" value="TreeGrafter"/>
</dbReference>
<dbReference type="PANTHER" id="PTHR46182">
    <property type="entry name" value="FI19480P1"/>
    <property type="match status" value="1"/>
</dbReference>
<dbReference type="Proteomes" id="UP000188181">
    <property type="component" value="Chromosome"/>
</dbReference>
<proteinExistence type="predicted"/>
<evidence type="ECO:0000256" key="4">
    <source>
        <dbReference type="SAM" id="SignalP"/>
    </source>
</evidence>
<dbReference type="InterPro" id="IPR029865">
    <property type="entry name" value="KIAA0319-like"/>
</dbReference>
<dbReference type="GO" id="GO:0004565">
    <property type="term" value="F:beta-galactosidase activity"/>
    <property type="evidence" value="ECO:0007669"/>
    <property type="project" value="InterPro"/>
</dbReference>
<feature type="signal peptide" evidence="4">
    <location>
        <begin position="1"/>
        <end position="20"/>
    </location>
</feature>
<dbReference type="PROSITE" id="PS00018">
    <property type="entry name" value="EF_HAND_1"/>
    <property type="match status" value="1"/>
</dbReference>
<dbReference type="InterPro" id="IPR002105">
    <property type="entry name" value="Dockerin_1_rpt"/>
</dbReference>
<dbReference type="AlphaFoldDB" id="A0A1Q2MDE7"/>
<accession>A0A1Q2MDE7</accession>
<dbReference type="Gene3D" id="2.160.20.10">
    <property type="entry name" value="Single-stranded right-handed beta-helix, Pectin lyase-like"/>
    <property type="match status" value="1"/>
</dbReference>
<dbReference type="Gene3D" id="1.10.1330.10">
    <property type="entry name" value="Dockerin domain"/>
    <property type="match status" value="1"/>
</dbReference>
<dbReference type="KEGG" id="pbas:SMSP2_01071"/>
<dbReference type="Pfam" id="PF02449">
    <property type="entry name" value="Glyco_hydro_42"/>
    <property type="match status" value="1"/>
</dbReference>
<dbReference type="Gene3D" id="2.60.40.10">
    <property type="entry name" value="Immunoglobulins"/>
    <property type="match status" value="1"/>
</dbReference>
<dbReference type="InterPro" id="IPR011050">
    <property type="entry name" value="Pectin_lyase_fold/virulence"/>
</dbReference>
<dbReference type="Gene3D" id="3.20.20.80">
    <property type="entry name" value="Glycosidases"/>
    <property type="match status" value="1"/>
</dbReference>
<dbReference type="OrthoDB" id="9761426at2"/>
<feature type="chain" id="PRO_5012320561" description="Probable pectate lyase C" evidence="4">
    <location>
        <begin position="21"/>
        <end position="938"/>
    </location>
</feature>
<evidence type="ECO:0000313" key="8">
    <source>
        <dbReference type="Proteomes" id="UP000188181"/>
    </source>
</evidence>